<accession>A0A1L4CYS7</accession>
<organism evidence="1 2">
    <name type="scientific">Silvanigrella aquatica</name>
    <dbReference type="NCBI Taxonomy" id="1915309"/>
    <lineage>
        <taxon>Bacteria</taxon>
        <taxon>Pseudomonadati</taxon>
        <taxon>Bdellovibrionota</taxon>
        <taxon>Oligoflexia</taxon>
        <taxon>Silvanigrellales</taxon>
        <taxon>Silvanigrellaceae</taxon>
        <taxon>Silvanigrella</taxon>
    </lineage>
</organism>
<evidence type="ECO:0000313" key="2">
    <source>
        <dbReference type="Proteomes" id="UP000184731"/>
    </source>
</evidence>
<evidence type="ECO:0000313" key="1">
    <source>
        <dbReference type="EMBL" id="APJ03109.1"/>
    </source>
</evidence>
<gene>
    <name evidence="1" type="ORF">AXG55_03975</name>
</gene>
<reference evidence="1 2" key="1">
    <citation type="submission" date="2016-10" db="EMBL/GenBank/DDBJ databases">
        <title>Silvanigrella aquatica sp. nov., isolated from a freshwater lake located in the Black Forest, Germany, description of Silvanigrellaceae fam. nov., Silvanigrellales ord. nov., reclassification of the order Bdellovibrionales in the class Oligoflexia, reclassification of the families Bacteriovoracaceae and Halobacteriovoraceae in the new order Bacteriovoracales ord. nov., and reclassification of the family Pseudobacteriovoracaceae in the order Oligoflexiales.</title>
        <authorList>
            <person name="Hahn M.W."/>
            <person name="Schmidt J."/>
            <person name="Koll U."/>
            <person name="Rohde M."/>
            <person name="Verbag S."/>
            <person name="Pitt A."/>
            <person name="Nakai R."/>
            <person name="Naganuma T."/>
            <person name="Lang E."/>
        </authorList>
    </citation>
    <scope>NUCLEOTIDE SEQUENCE [LARGE SCALE GENOMIC DNA]</scope>
    <source>
        <strain evidence="1 2">MWH-Nonnen-W8red</strain>
    </source>
</reference>
<dbReference type="KEGG" id="saqi:AXG55_03975"/>
<name>A0A1L4CYS7_9BACT</name>
<sequence>MNIKSYLKIIFLTSITTTHIVSYADEASIFCSNKNRNWHWLNNGITKVKGKWVSSQNNQNQYFTYFILDGGEEKYLKLREICQFSFGNDYIFPQPGRLYDYAWSVFGTKDKTFDGYYNIINIEIPIAIGLYY</sequence>
<protein>
    <submittedName>
        <fullName evidence="1">Uncharacterized protein</fullName>
    </submittedName>
</protein>
<dbReference type="OrthoDB" id="5310563at2"/>
<dbReference type="AlphaFoldDB" id="A0A1L4CYS7"/>
<dbReference type="RefSeq" id="WP_148696829.1">
    <property type="nucleotide sequence ID" value="NZ_CP017834.1"/>
</dbReference>
<dbReference type="EMBL" id="CP017834">
    <property type="protein sequence ID" value="APJ03109.1"/>
    <property type="molecule type" value="Genomic_DNA"/>
</dbReference>
<keyword evidence="2" id="KW-1185">Reference proteome</keyword>
<dbReference type="Proteomes" id="UP000184731">
    <property type="component" value="Chromosome"/>
</dbReference>
<proteinExistence type="predicted"/>